<reference evidence="4 5" key="1">
    <citation type="journal article" date="2009" name="Genome Res.">
        <title>Whole genome sequence of Desulfovibrio magneticus strain RS-1 revealed common gene clusters in magnetotactic bacteria.</title>
        <authorList>
            <person name="Nakazawa H."/>
            <person name="Arakaki A."/>
            <person name="Narita-Yamada S."/>
            <person name="Yashiro I."/>
            <person name="Jinno K."/>
            <person name="Aoki N."/>
            <person name="Tsuruyama A."/>
            <person name="Okamura Y."/>
            <person name="Tanikawa S."/>
            <person name="Fujita N."/>
            <person name="Takeyama H."/>
            <person name="Matsunaga T."/>
        </authorList>
    </citation>
    <scope>NUCLEOTIDE SEQUENCE [LARGE SCALE GENOMIC DNA]</scope>
    <source>
        <strain evidence="5">ATCC 700980 / DSM 13731 / RS-1</strain>
    </source>
</reference>
<evidence type="ECO:0000259" key="2">
    <source>
        <dbReference type="Pfam" id="PF24859"/>
    </source>
</evidence>
<dbReference type="SUPFAM" id="SSF144020">
    <property type="entry name" value="FdhE-like"/>
    <property type="match status" value="1"/>
</dbReference>
<evidence type="ECO:0000313" key="4">
    <source>
        <dbReference type="EMBL" id="BAH75942.1"/>
    </source>
</evidence>
<dbReference type="PANTHER" id="PTHR37689">
    <property type="entry name" value="PROTEIN FDHE"/>
    <property type="match status" value="1"/>
</dbReference>
<organism evidence="4 5">
    <name type="scientific">Solidesulfovibrio magneticus (strain ATCC 700980 / DSM 13731 / RS-1)</name>
    <name type="common">Desulfovibrio magneticus</name>
    <dbReference type="NCBI Taxonomy" id="573370"/>
    <lineage>
        <taxon>Bacteria</taxon>
        <taxon>Pseudomonadati</taxon>
        <taxon>Thermodesulfobacteriota</taxon>
        <taxon>Desulfovibrionia</taxon>
        <taxon>Desulfovibrionales</taxon>
        <taxon>Desulfovibrionaceae</taxon>
        <taxon>Solidesulfovibrio</taxon>
    </lineage>
</organism>
<dbReference type="Pfam" id="PF24860">
    <property type="entry name" value="FdhE_C"/>
    <property type="match status" value="1"/>
</dbReference>
<feature type="domain" description="FdhE central" evidence="2">
    <location>
        <begin position="204"/>
        <end position="239"/>
    </location>
</feature>
<dbReference type="EMBL" id="AP010904">
    <property type="protein sequence ID" value="BAH75942.1"/>
    <property type="molecule type" value="Genomic_DNA"/>
</dbReference>
<dbReference type="AlphaFoldDB" id="C4XTE5"/>
<dbReference type="Gene3D" id="3.90.1670.10">
    <property type="entry name" value="FdhE-like domain"/>
    <property type="match status" value="1"/>
</dbReference>
<dbReference type="InterPro" id="IPR056796">
    <property type="entry name" value="FdhE_C"/>
</dbReference>
<dbReference type="KEGG" id="dma:DMR_24510"/>
<dbReference type="InterPro" id="IPR024064">
    <property type="entry name" value="FdhE-like_sf"/>
</dbReference>
<dbReference type="CDD" id="cd16341">
    <property type="entry name" value="FdhE"/>
    <property type="match status" value="1"/>
</dbReference>
<dbReference type="GO" id="GO:0051604">
    <property type="term" value="P:protein maturation"/>
    <property type="evidence" value="ECO:0007669"/>
    <property type="project" value="TreeGrafter"/>
</dbReference>
<dbReference type="GO" id="GO:0008199">
    <property type="term" value="F:ferric iron binding"/>
    <property type="evidence" value="ECO:0007669"/>
    <property type="project" value="TreeGrafter"/>
</dbReference>
<dbReference type="STRING" id="573370.DMR_24510"/>
<name>C4XTE5_SOLM1</name>
<dbReference type="InterPro" id="IPR056797">
    <property type="entry name" value="FdhE_central"/>
</dbReference>
<keyword evidence="5" id="KW-1185">Reference proteome</keyword>
<dbReference type="InterPro" id="IPR006452">
    <property type="entry name" value="Formate_DH_accessory"/>
</dbReference>
<evidence type="ECO:0000256" key="1">
    <source>
        <dbReference type="ARBA" id="ARBA00022490"/>
    </source>
</evidence>
<dbReference type="eggNOG" id="COG3058">
    <property type="taxonomic scope" value="Bacteria"/>
</dbReference>
<gene>
    <name evidence="4" type="primary">fdhE</name>
    <name evidence="4" type="ordered locus">DMR_24510</name>
</gene>
<feature type="domain" description="FdhE C-terminal" evidence="3">
    <location>
        <begin position="242"/>
        <end position="312"/>
    </location>
</feature>
<dbReference type="Proteomes" id="UP000009071">
    <property type="component" value="Chromosome"/>
</dbReference>
<sequence>MPSPACVTIMPQRPWRKPRATQGDTMPFDYDKASKVLEKKLDSLSRKTVLPASLLSLVAATSRVQLAARAKEDVTVDPAVLADVERNLRGAPRLPRDAFPVDMDRFEALLAEISGLVRQGDGHLAEALAVLEADRAAGTLDMAKAVGRHLAGDDAFFAAYGERTPGAPRLLAFLVQAALAPRLAAVGEAVMAHFPKDRSWAFGHCPVCASPPLIGRLVGKEGARHLTCSFCQLEYRAKRLMCPHCGEEDTKQLETFTAAEEPGYLVNVCLRCKNYIKTVDFREFDRPSVPVLDDLESLTLDMAARGQGYNRPVLSAWGF</sequence>
<dbReference type="Pfam" id="PF24859">
    <property type="entry name" value="FdhE_central"/>
    <property type="match status" value="1"/>
</dbReference>
<dbReference type="HOGENOM" id="CLU_071015_1_1_7"/>
<accession>C4XTE5</accession>
<proteinExistence type="predicted"/>
<keyword evidence="1" id="KW-0963">Cytoplasm</keyword>
<evidence type="ECO:0000313" key="5">
    <source>
        <dbReference type="Proteomes" id="UP000009071"/>
    </source>
</evidence>
<dbReference type="GO" id="GO:0005829">
    <property type="term" value="C:cytosol"/>
    <property type="evidence" value="ECO:0007669"/>
    <property type="project" value="TreeGrafter"/>
</dbReference>
<dbReference type="PANTHER" id="PTHR37689:SF1">
    <property type="entry name" value="PROTEIN FDHE"/>
    <property type="match status" value="1"/>
</dbReference>
<protein>
    <submittedName>
        <fullName evidence="4">FdhE protein</fullName>
    </submittedName>
</protein>
<evidence type="ECO:0000259" key="3">
    <source>
        <dbReference type="Pfam" id="PF24860"/>
    </source>
</evidence>